<dbReference type="FunFam" id="2.40.160.160:FF:000001">
    <property type="entry name" value="Intimin-like inverse autotransporter SinH"/>
    <property type="match status" value="1"/>
</dbReference>
<dbReference type="PANTHER" id="PTHR39576">
    <property type="entry name" value="ATTACHING AND EFFACING PROTEIN HOMOLOG-RELATED-RELATED"/>
    <property type="match status" value="1"/>
</dbReference>
<feature type="domain" description="Big-1" evidence="2">
    <location>
        <begin position="764"/>
        <end position="855"/>
    </location>
</feature>
<dbReference type="InterPro" id="IPR051715">
    <property type="entry name" value="Intimin-Invasin_domain"/>
</dbReference>
<proteinExistence type="inferred from homology"/>
<dbReference type="PRINTS" id="PR01369">
    <property type="entry name" value="INTIMIN"/>
</dbReference>
<dbReference type="OrthoDB" id="8320584at2"/>
<accession>A0A286BSL3</accession>
<evidence type="ECO:0000313" key="3">
    <source>
        <dbReference type="EMBL" id="SOD37154.1"/>
    </source>
</evidence>
<dbReference type="InterPro" id="IPR003344">
    <property type="entry name" value="Big_1_dom"/>
</dbReference>
<keyword evidence="4" id="KW-1185">Reference proteome</keyword>
<dbReference type="RefSeq" id="WP_097095245.1">
    <property type="nucleotide sequence ID" value="NZ_OCMY01000001.1"/>
</dbReference>
<sequence length="1361" mass="142501">MDTIRKKATKGWLKPLAYLQIAVQIGMSISPLWINSARAEKPLSADDSPLNAAAGQLNTLGQAAQSGNFNGLATQQASSLMTQQLQQWLQNFGTARIELNANQHFTPRSGAVDLLLPLDKSNEHLFFTQGGFRQVDGELTGNMGLGMRHFVDEWMFGYNAFYDQNISRGHKRLGTGVEAWRDYVKLSGNGYWRLSDWRNSGDVTDYDARPANGFDLRAEAWLPAYPALGGRMMYEKYYGDEVALFGKDKRQRNPDAVTAGLSWTPIPLISFTADHKKGGQNSETAFGLQLSWQLGQSLASQIDPTRVGDKRTLAGSAMDLVERNNNIVLEYRKQQLIDLFMAAEITGESSKVIPLVYKTQGKYGFSTVVWNDAALVAAGGKVIDQGNGSYQLALPKYLAGSANSYAFSGIAHDTRGNVSKAAYTTIKVTPPALSMKNSSVGSAANSIIANGSATTQLVIKLIDDSSQPIRGMAADIKVALKEDISTAKTSRIKTQAVQVPAVPASIGEISEQTDGSYIALITAGTRVATLNIATTVNAQALPALSIQQISDADSAVVQDGDLKLEQDATIANGKSENRVRARVTDASGNPVAGINVTFSLSGSAQVVNSGSLNVISDNQGYANLLFTNTVAETVTVMAKTANGGSTQVESRFIADNSSAVIDQGDLTHDRNDAPANGASPIIYTALVKDANGNPIPAANVKWTTDLGKLSSADSSTDANGKATVNLTSTQAGLATLAASVNGAAEVKATSVIFVADSSSAQLGKDDLKASKTSALANGIDTVTYTAQAKDAHGNPVTGATISWANDRGNLDKNSTVTDKDGNTSVTLSSTRAGTATISASVNNGAVTNAPIVTFIADSSSASIGTNDLTADKTNAVANGSDAITYSALVKDAQGNPVVGMAVSWSSDRGNLNVSSSTTDNAGKAEVHLSSTAAGDAIVSATVNNKAAINAQAVSFSADQASATIGSGNLQADKSSAIANGNEAVTYTAQVEDAHGNPVQGIAVSWTSDHGDLKSNSSNTDQAGKATIQLSSTLAGTAVVSAAVNKGAATPATAVTFIADNSTAALDSEVKADKTTVIANGTEAVTYTAQVKDAHGNPLPNIKVNWKTNRGDLSATSSSTNGAGEATIQLSSKVSGDAILNAALSGGNNVNAANVTFTADVTTAQIKTLTSNKVKITGNSHDTAILTAIVEDANGNKVANYPVQWTTTLSTLSAPVSNTDDSGKAEITLNGMDYMEQSNITATISASTSVNNQTRDVIIRTVFKLNGVYYWSMVSDHNTDNLSTAQNYCNIYGQGHVLSSKEGLAFLQNGGDFRDKKVSSEYTNAWLRVSDYWNSKAIDLYRNNGEKGDLTNFAGVEYVCVK</sequence>
<feature type="domain" description="Big-1" evidence="2">
    <location>
        <begin position="1066"/>
        <end position="1157"/>
    </location>
</feature>
<feature type="domain" description="Big-1" evidence="2">
    <location>
        <begin position="966"/>
        <end position="1057"/>
    </location>
</feature>
<feature type="domain" description="Big-1" evidence="2">
    <location>
        <begin position="865"/>
        <end position="956"/>
    </location>
</feature>
<dbReference type="GO" id="GO:0007155">
    <property type="term" value="P:cell adhesion"/>
    <property type="evidence" value="ECO:0007669"/>
    <property type="project" value="InterPro"/>
</dbReference>
<dbReference type="Proteomes" id="UP000219271">
    <property type="component" value="Unassembled WGS sequence"/>
</dbReference>
<gene>
    <name evidence="3" type="ORF">SAMN06273570_1480</name>
</gene>
<feature type="domain" description="Big-1" evidence="2">
    <location>
        <begin position="1165"/>
        <end position="1257"/>
    </location>
</feature>
<feature type="domain" description="Big-1" evidence="2">
    <location>
        <begin position="559"/>
        <end position="653"/>
    </location>
</feature>
<dbReference type="PANTHER" id="PTHR39576:SF2">
    <property type="entry name" value="ATTACHING AND EFFACING PROTEIN HOMOLOG-RELATED"/>
    <property type="match status" value="1"/>
</dbReference>
<dbReference type="InterPro" id="IPR003535">
    <property type="entry name" value="Intimin/invasin_bac"/>
</dbReference>
<dbReference type="Pfam" id="PF11924">
    <property type="entry name" value="IAT_beta"/>
    <property type="match status" value="1"/>
</dbReference>
<comment type="similarity">
    <text evidence="1">Belongs to the intimin/invasin family.</text>
</comment>
<dbReference type="InterPro" id="IPR024519">
    <property type="entry name" value="IAT_beta"/>
</dbReference>
<organism evidence="3 4">
    <name type="scientific">Candidatus Pantoea floridensis</name>
    <dbReference type="NCBI Taxonomy" id="1938870"/>
    <lineage>
        <taxon>Bacteria</taxon>
        <taxon>Pseudomonadati</taxon>
        <taxon>Pseudomonadota</taxon>
        <taxon>Gammaproteobacteria</taxon>
        <taxon>Enterobacterales</taxon>
        <taxon>Erwiniaceae</taxon>
        <taxon>Pantoea</taxon>
    </lineage>
</organism>
<dbReference type="InterPro" id="IPR038177">
    <property type="entry name" value="IAT_beta_sf"/>
</dbReference>
<evidence type="ECO:0000313" key="4">
    <source>
        <dbReference type="Proteomes" id="UP000219271"/>
    </source>
</evidence>
<dbReference type="Gene3D" id="2.40.160.160">
    <property type="entry name" value="Inverse autotransporter, beta-domain"/>
    <property type="match status" value="1"/>
</dbReference>
<dbReference type="Gene3D" id="2.60.40.10">
    <property type="entry name" value="Immunoglobulins"/>
    <property type="match status" value="8"/>
</dbReference>
<reference evidence="4" key="1">
    <citation type="submission" date="2017-09" db="EMBL/GenBank/DDBJ databases">
        <authorList>
            <person name="Varghese N."/>
            <person name="Submissions S."/>
        </authorList>
    </citation>
    <scope>NUCLEOTIDE SEQUENCE [LARGE SCALE GENOMIC DNA]</scope>
    <source>
        <strain evidence="4">JKS000234</strain>
    </source>
</reference>
<evidence type="ECO:0000256" key="1">
    <source>
        <dbReference type="ARBA" id="ARBA00010116"/>
    </source>
</evidence>
<evidence type="ECO:0000259" key="2">
    <source>
        <dbReference type="PROSITE" id="PS51127"/>
    </source>
</evidence>
<dbReference type="EMBL" id="OCMY01000001">
    <property type="protein sequence ID" value="SOD37154.1"/>
    <property type="molecule type" value="Genomic_DNA"/>
</dbReference>
<dbReference type="PROSITE" id="PS51127">
    <property type="entry name" value="BIG1"/>
    <property type="match status" value="7"/>
</dbReference>
<dbReference type="InterPro" id="IPR008964">
    <property type="entry name" value="Invasin/intimin_cell_adhesion"/>
</dbReference>
<dbReference type="GO" id="GO:0009279">
    <property type="term" value="C:cell outer membrane"/>
    <property type="evidence" value="ECO:0007669"/>
    <property type="project" value="TreeGrafter"/>
</dbReference>
<name>A0A286BSL3_9GAMM</name>
<dbReference type="SMART" id="SM00634">
    <property type="entry name" value="BID_1"/>
    <property type="match status" value="7"/>
</dbReference>
<feature type="domain" description="Big-1" evidence="2">
    <location>
        <begin position="663"/>
        <end position="754"/>
    </location>
</feature>
<dbReference type="InterPro" id="IPR013783">
    <property type="entry name" value="Ig-like_fold"/>
</dbReference>
<dbReference type="Pfam" id="PF02369">
    <property type="entry name" value="Big_1"/>
    <property type="match status" value="7"/>
</dbReference>
<dbReference type="SUPFAM" id="SSF49373">
    <property type="entry name" value="Invasin/intimin cell-adhesion fragments"/>
    <property type="match status" value="8"/>
</dbReference>
<protein>
    <submittedName>
        <fullName evidence="3">Adhesin/invasin</fullName>
    </submittedName>
</protein>